<dbReference type="InterPro" id="IPR017508">
    <property type="entry name" value="HipA_N1"/>
</dbReference>
<reference evidence="2 3" key="1">
    <citation type="submission" date="2014-08" db="EMBL/GenBank/DDBJ databases">
        <title>Genomic and Phenotypic Diversity of Colwellia psychrerythraea strains from Disparate Marine Basins.</title>
        <authorList>
            <person name="Techtmann S.M."/>
            <person name="Stelling S.C."/>
            <person name="Utturkar S.M."/>
            <person name="Alshibli N."/>
            <person name="Harris A."/>
            <person name="Brown S.D."/>
            <person name="Hazen T.C."/>
        </authorList>
    </citation>
    <scope>NUCLEOTIDE SEQUENCE [LARGE SCALE GENOMIC DNA]</scope>
    <source>
        <strain evidence="2 3">ND2E</strain>
    </source>
</reference>
<dbReference type="NCBIfam" id="TIGR03071">
    <property type="entry name" value="couple_hipA"/>
    <property type="match status" value="1"/>
</dbReference>
<sequence>MSHVNRKAKIFVNGVLSGTLEERINEKVSAFVFQYAIDYLKDGSPIGFHFPLTGTPYEFNELPPFFSNLASEGWLKEIQCKQGGVDRDDIFGLLLANGKELIGALSIVPDY</sequence>
<dbReference type="AlphaFoldDB" id="A0A099KTB1"/>
<dbReference type="PATRIC" id="fig|28229.4.peg.1409"/>
<dbReference type="OrthoDB" id="196808at2"/>
<evidence type="ECO:0000313" key="2">
    <source>
        <dbReference type="EMBL" id="KGJ92913.1"/>
    </source>
</evidence>
<dbReference type="EMBL" id="JQED01000015">
    <property type="protein sequence ID" value="KGJ92913.1"/>
    <property type="molecule type" value="Genomic_DNA"/>
</dbReference>
<dbReference type="Pfam" id="PF13657">
    <property type="entry name" value="Couple_hipA"/>
    <property type="match status" value="1"/>
</dbReference>
<organism evidence="2 3">
    <name type="scientific">Colwellia psychrerythraea</name>
    <name type="common">Vibrio psychroerythus</name>
    <dbReference type="NCBI Taxonomy" id="28229"/>
    <lineage>
        <taxon>Bacteria</taxon>
        <taxon>Pseudomonadati</taxon>
        <taxon>Pseudomonadota</taxon>
        <taxon>Gammaproteobacteria</taxon>
        <taxon>Alteromonadales</taxon>
        <taxon>Colwelliaceae</taxon>
        <taxon>Colwellia</taxon>
    </lineage>
</organism>
<accession>A0A099KTB1</accession>
<name>A0A099KTB1_COLPS</name>
<evidence type="ECO:0000259" key="1">
    <source>
        <dbReference type="Pfam" id="PF13657"/>
    </source>
</evidence>
<proteinExistence type="predicted"/>
<protein>
    <submittedName>
        <fullName evidence="2">HipA N-terminal domain protein</fullName>
    </submittedName>
</protein>
<dbReference type="Proteomes" id="UP000029843">
    <property type="component" value="Unassembled WGS sequence"/>
</dbReference>
<feature type="domain" description="HipA N-terminal subdomain 1" evidence="1">
    <location>
        <begin position="9"/>
        <end position="107"/>
    </location>
</feature>
<gene>
    <name evidence="2" type="ORF">ND2E_2379</name>
</gene>
<evidence type="ECO:0000313" key="3">
    <source>
        <dbReference type="Proteomes" id="UP000029843"/>
    </source>
</evidence>
<dbReference type="RefSeq" id="WP_033093170.1">
    <property type="nucleotide sequence ID" value="NZ_JQED01000015.1"/>
</dbReference>
<comment type="caution">
    <text evidence="2">The sequence shown here is derived from an EMBL/GenBank/DDBJ whole genome shotgun (WGS) entry which is preliminary data.</text>
</comment>